<organism evidence="2 3">
    <name type="scientific">Sipha flava</name>
    <name type="common">yellow sugarcane aphid</name>
    <dbReference type="NCBI Taxonomy" id="143950"/>
    <lineage>
        <taxon>Eukaryota</taxon>
        <taxon>Metazoa</taxon>
        <taxon>Ecdysozoa</taxon>
        <taxon>Arthropoda</taxon>
        <taxon>Hexapoda</taxon>
        <taxon>Insecta</taxon>
        <taxon>Pterygota</taxon>
        <taxon>Neoptera</taxon>
        <taxon>Paraneoptera</taxon>
        <taxon>Hemiptera</taxon>
        <taxon>Sternorrhyncha</taxon>
        <taxon>Aphidomorpha</taxon>
        <taxon>Aphidoidea</taxon>
        <taxon>Aphididae</taxon>
        <taxon>Sipha</taxon>
    </lineage>
</organism>
<evidence type="ECO:0000256" key="1">
    <source>
        <dbReference type="SAM" id="Coils"/>
    </source>
</evidence>
<reference evidence="3" key="1">
    <citation type="submission" date="2025-08" db="UniProtKB">
        <authorList>
            <consortium name="RefSeq"/>
        </authorList>
    </citation>
    <scope>IDENTIFICATION</scope>
    <source>
        <tissue evidence="3">Whole body</tissue>
    </source>
</reference>
<keyword evidence="1" id="KW-0175">Coiled coil</keyword>
<proteinExistence type="predicted"/>
<sequence length="633" mass="74207">MSKRPRTEPPHGPEDIWGDDFTCDEVNSIVNIETLASQSYFPVQPADQVKQTNNQIREGEIKNLKMKINQLEIQLSNTKQEKDDKFKTMKKMIDCKDTELKFQKQELTALKNKIKEMNINVSKIIPQKNVSFSCMKTGSNSKLLHNASEHNIKRNVSTQTLQTINNEYHTILRSNYPEVNKPYEKLKKCLYPDLFDDQQNVKGLKNVSTIQECHLILAKLMVLETIDECQSYSLIKLLFENCKFIIESTIQTIQNTIDNTDFVKREKLLVYSYLNLNKQCPSTFDLQFSHLLECISELTTISNIVPKIVLDEINIFQTFVQFLQIIGSQSRTLEYVSVIKTLIKFLTNICNCNWEIPKQRQLEIFDTIKEVVFSRPCIEIVQELINLLSKVSIYPMITDSLCQVSCPKTFILSERVGTFTTGRHFSYIIIYFKNNFNFTLDTCVLRILCLQLELLNKHSYHLITNYLYFVNTLLNSTHIPRWMCKMPNKTCDCTSSFIELTIDFLYVVFNIYEKEKESFNTDLLRSTEEIIKNSYSILYRLGKLDEEFRSHISKCKGRYDVIVWKIQKLEFDKSNKFLMKELKKFEFKSLTHSQYCSSTNYEVFPIDVPMFTEKSQCQFDEPNKQICEISHTK</sequence>
<gene>
    <name evidence="3" type="primary">LOC112684893</name>
</gene>
<evidence type="ECO:0000313" key="3">
    <source>
        <dbReference type="RefSeq" id="XP_025412399.1"/>
    </source>
</evidence>
<evidence type="ECO:0000313" key="2">
    <source>
        <dbReference type="Proteomes" id="UP000694846"/>
    </source>
</evidence>
<dbReference type="OrthoDB" id="7668655at2759"/>
<keyword evidence="2" id="KW-1185">Reference proteome</keyword>
<dbReference type="AlphaFoldDB" id="A0A8B8FN86"/>
<dbReference type="RefSeq" id="XP_025412399.1">
    <property type="nucleotide sequence ID" value="XM_025556614.1"/>
</dbReference>
<name>A0A8B8FN86_9HEMI</name>
<dbReference type="GeneID" id="112684893"/>
<dbReference type="Proteomes" id="UP000694846">
    <property type="component" value="Unplaced"/>
</dbReference>
<accession>A0A8B8FN86</accession>
<feature type="coiled-coil region" evidence="1">
    <location>
        <begin position="54"/>
        <end position="120"/>
    </location>
</feature>
<protein>
    <submittedName>
        <fullName evidence="3">Uncharacterized protein LOC112684893 isoform X1</fullName>
    </submittedName>
</protein>